<keyword evidence="3 11" id="KW-0444">Lipid biosynthesis</keyword>
<dbReference type="OrthoDB" id="10260134at2759"/>
<feature type="transmembrane region" description="Helical" evidence="12">
    <location>
        <begin position="157"/>
        <end position="175"/>
    </location>
</feature>
<dbReference type="RefSeq" id="XP_011303352.1">
    <property type="nucleotide sequence ID" value="XM_011305050.1"/>
</dbReference>
<gene>
    <name evidence="14" type="primary">LOC105266698</name>
</gene>
<dbReference type="AlphaFoldDB" id="A0A9R1T605"/>
<keyword evidence="7 11" id="KW-0560">Oxidoreductase</keyword>
<evidence type="ECO:0000256" key="1">
    <source>
        <dbReference type="ARBA" id="ARBA00004141"/>
    </source>
</evidence>
<evidence type="ECO:0000256" key="7">
    <source>
        <dbReference type="ARBA" id="ARBA00023002"/>
    </source>
</evidence>
<dbReference type="GO" id="GO:0004768">
    <property type="term" value="F:stearoyl-CoA 9-desaturase activity"/>
    <property type="evidence" value="ECO:0007669"/>
    <property type="project" value="TreeGrafter"/>
</dbReference>
<evidence type="ECO:0000256" key="5">
    <source>
        <dbReference type="ARBA" id="ARBA00022832"/>
    </source>
</evidence>
<evidence type="ECO:0000313" key="13">
    <source>
        <dbReference type="Proteomes" id="UP000694866"/>
    </source>
</evidence>
<dbReference type="GO" id="GO:0005789">
    <property type="term" value="C:endoplasmic reticulum membrane"/>
    <property type="evidence" value="ECO:0007669"/>
    <property type="project" value="TreeGrafter"/>
</dbReference>
<keyword evidence="10 11" id="KW-0275">Fatty acid biosynthesis</keyword>
<evidence type="ECO:0000256" key="3">
    <source>
        <dbReference type="ARBA" id="ARBA00022516"/>
    </source>
</evidence>
<feature type="transmembrane region" description="Helical" evidence="12">
    <location>
        <begin position="182"/>
        <end position="204"/>
    </location>
</feature>
<dbReference type="GeneID" id="105266698"/>
<evidence type="ECO:0000256" key="8">
    <source>
        <dbReference type="ARBA" id="ARBA00023098"/>
    </source>
</evidence>
<keyword evidence="5" id="KW-0276">Fatty acid metabolism</keyword>
<feature type="transmembrane region" description="Helical" evidence="12">
    <location>
        <begin position="12"/>
        <end position="31"/>
    </location>
</feature>
<dbReference type="GO" id="GO:0005506">
    <property type="term" value="F:iron ion binding"/>
    <property type="evidence" value="ECO:0007669"/>
    <property type="project" value="TreeGrafter"/>
</dbReference>
<accession>A0A9R1T605</accession>
<evidence type="ECO:0000256" key="9">
    <source>
        <dbReference type="ARBA" id="ARBA00023136"/>
    </source>
</evidence>
<comment type="subcellular location">
    <subcellularLocation>
        <location evidence="1">Membrane</location>
        <topology evidence="1">Multi-pass membrane protein</topology>
    </subcellularLocation>
</comment>
<dbReference type="GO" id="GO:0006636">
    <property type="term" value="P:unsaturated fatty acid biosynthetic process"/>
    <property type="evidence" value="ECO:0007669"/>
    <property type="project" value="TreeGrafter"/>
</dbReference>
<sequence>MEKELSGKREAQWIYVLWYIHLYILGSYGIYKLADAAWTTFFFAVFIILMGALGITVGAHRHWAHQSFEAHWFIKVCFMISHTLVGVGPIYDWVLAHRIHHKFYGTDKDPYNHNKGFLYSHLVTNLMSNPDDYEQTAKQIDMRDIESDGIVWFQRKFYWPLFLIVGLLLPINAPAEYWGESIINSVFILGFLRLTVLMNISFLVNSAMHIWGLNLTDKFPPDDNLVFLINRSFWLNYHYLLPWDWKTDEFGGYDTGVSGFTIKCLNELGLINNLKTTSSQLIREALYKSATSKKTTCDVLDDLKKAVEYETARINLHYHH</sequence>
<dbReference type="CDD" id="cd03505">
    <property type="entry name" value="Delta9-FADS-like"/>
    <property type="match status" value="1"/>
</dbReference>
<evidence type="ECO:0000256" key="4">
    <source>
        <dbReference type="ARBA" id="ARBA00022692"/>
    </source>
</evidence>
<dbReference type="InterPro" id="IPR015876">
    <property type="entry name" value="Acyl-CoA_DS"/>
</dbReference>
<evidence type="ECO:0000256" key="2">
    <source>
        <dbReference type="ARBA" id="ARBA00009295"/>
    </source>
</evidence>
<comment type="similarity">
    <text evidence="2 11">Belongs to the fatty acid desaturase type 1 family.</text>
</comment>
<keyword evidence="6 12" id="KW-1133">Transmembrane helix</keyword>
<evidence type="ECO:0000256" key="10">
    <source>
        <dbReference type="ARBA" id="ARBA00023160"/>
    </source>
</evidence>
<feature type="transmembrane region" description="Helical" evidence="12">
    <location>
        <begin position="37"/>
        <end position="60"/>
    </location>
</feature>
<evidence type="ECO:0000256" key="6">
    <source>
        <dbReference type="ARBA" id="ARBA00022989"/>
    </source>
</evidence>
<keyword evidence="8" id="KW-0443">Lipid metabolism</keyword>
<dbReference type="PANTHER" id="PTHR11351:SF26">
    <property type="entry name" value="FATTY ACID DESATURASE DOMAIN-CONTAINING PROTEIN"/>
    <property type="match status" value="1"/>
</dbReference>
<protein>
    <submittedName>
        <fullName evidence="14">Acyl-CoA desaturase</fullName>
    </submittedName>
</protein>
<evidence type="ECO:0000313" key="14">
    <source>
        <dbReference type="RefSeq" id="XP_011303352.1"/>
    </source>
</evidence>
<feature type="transmembrane region" description="Helical" evidence="12">
    <location>
        <begin position="72"/>
        <end position="91"/>
    </location>
</feature>
<proteinExistence type="inferred from homology"/>
<dbReference type="Proteomes" id="UP000694866">
    <property type="component" value="Unplaced"/>
</dbReference>
<dbReference type="PRINTS" id="PR00075">
    <property type="entry name" value="FACDDSATRASE"/>
</dbReference>
<comment type="domain">
    <text evidence="11">The histidine box domains are involved in binding the catalytic metal ions.</text>
</comment>
<keyword evidence="13" id="KW-1185">Reference proteome</keyword>
<name>A0A9R1T605_9HYME</name>
<keyword evidence="9 12" id="KW-0472">Membrane</keyword>
<reference evidence="14" key="1">
    <citation type="submission" date="2025-08" db="UniProtKB">
        <authorList>
            <consortium name="RefSeq"/>
        </authorList>
    </citation>
    <scope>IDENTIFICATION</scope>
    <source>
        <strain evidence="14">USDA-PBARC FA_bdor</strain>
        <tissue evidence="14">Whole organism</tissue>
    </source>
</reference>
<evidence type="ECO:0000256" key="12">
    <source>
        <dbReference type="SAM" id="Phobius"/>
    </source>
</evidence>
<organism evidence="13 14">
    <name type="scientific">Fopius arisanus</name>
    <dbReference type="NCBI Taxonomy" id="64838"/>
    <lineage>
        <taxon>Eukaryota</taxon>
        <taxon>Metazoa</taxon>
        <taxon>Ecdysozoa</taxon>
        <taxon>Arthropoda</taxon>
        <taxon>Hexapoda</taxon>
        <taxon>Insecta</taxon>
        <taxon>Pterygota</taxon>
        <taxon>Neoptera</taxon>
        <taxon>Endopterygota</taxon>
        <taxon>Hymenoptera</taxon>
        <taxon>Apocrita</taxon>
        <taxon>Ichneumonoidea</taxon>
        <taxon>Braconidae</taxon>
        <taxon>Opiinae</taxon>
        <taxon>Fopius</taxon>
    </lineage>
</organism>
<keyword evidence="4 11" id="KW-0812">Transmembrane</keyword>
<dbReference type="KEGG" id="fas:105266698"/>
<dbReference type="PANTHER" id="PTHR11351">
    <property type="entry name" value="ACYL-COA DESATURASE"/>
    <property type="match status" value="1"/>
</dbReference>
<evidence type="ECO:0000256" key="11">
    <source>
        <dbReference type="RuleBase" id="RU000581"/>
    </source>
</evidence>
<comment type="cofactor">
    <cofactor evidence="11">
        <name>Fe(2+)</name>
        <dbReference type="ChEBI" id="CHEBI:29033"/>
    </cofactor>
</comment>